<dbReference type="RefSeq" id="WP_073193546.1">
    <property type="nucleotide sequence ID" value="NZ_FQTW01000009.1"/>
</dbReference>
<feature type="transmembrane region" description="Helical" evidence="4">
    <location>
        <begin position="340"/>
        <end position="360"/>
    </location>
</feature>
<dbReference type="InterPro" id="IPR009057">
    <property type="entry name" value="Homeodomain-like_sf"/>
</dbReference>
<keyword evidence="8" id="KW-1185">Reference proteome</keyword>
<keyword evidence="4" id="KW-0472">Membrane</keyword>
<dbReference type="SMART" id="SM00342">
    <property type="entry name" value="HTH_ARAC"/>
    <property type="match status" value="1"/>
</dbReference>
<dbReference type="GO" id="GO:0003700">
    <property type="term" value="F:DNA-binding transcription factor activity"/>
    <property type="evidence" value="ECO:0007669"/>
    <property type="project" value="InterPro"/>
</dbReference>
<dbReference type="InterPro" id="IPR018060">
    <property type="entry name" value="HTH_AraC"/>
</dbReference>
<protein>
    <submittedName>
        <fullName evidence="7">Helix-turn-helix domain-containing protein</fullName>
    </submittedName>
</protein>
<keyword evidence="4" id="KW-1133">Transmembrane helix</keyword>
<dbReference type="PANTHER" id="PTHR43280:SF29">
    <property type="entry name" value="ARAC-FAMILY TRANSCRIPTIONAL REGULATOR"/>
    <property type="match status" value="1"/>
</dbReference>
<evidence type="ECO:0000256" key="5">
    <source>
        <dbReference type="SAM" id="SignalP"/>
    </source>
</evidence>
<feature type="signal peptide" evidence="5">
    <location>
        <begin position="1"/>
        <end position="25"/>
    </location>
</feature>
<reference evidence="7 8" key="1">
    <citation type="submission" date="2016-11" db="EMBL/GenBank/DDBJ databases">
        <authorList>
            <person name="Jaros S."/>
            <person name="Januszkiewicz K."/>
            <person name="Wedrychowicz H."/>
        </authorList>
    </citation>
    <scope>NUCLEOTIDE SEQUENCE [LARGE SCALE GENOMIC DNA]</scope>
    <source>
        <strain evidence="7 8">DSM 25661</strain>
    </source>
</reference>
<keyword evidence="3" id="KW-0804">Transcription</keyword>
<dbReference type="AlphaFoldDB" id="A0A1M4XME9"/>
<dbReference type="Gene3D" id="1.25.40.10">
    <property type="entry name" value="Tetratricopeptide repeat domain"/>
    <property type="match status" value="1"/>
</dbReference>
<name>A0A1M4XME9_9FLAO</name>
<feature type="domain" description="HTH araC/xylS-type" evidence="6">
    <location>
        <begin position="400"/>
        <end position="503"/>
    </location>
</feature>
<gene>
    <name evidence="7" type="ORF">SAMN05444278_10977</name>
</gene>
<evidence type="ECO:0000259" key="6">
    <source>
        <dbReference type="PROSITE" id="PS01124"/>
    </source>
</evidence>
<dbReference type="EMBL" id="FQTW01000009">
    <property type="protein sequence ID" value="SHE94566.1"/>
    <property type="molecule type" value="Genomic_DNA"/>
</dbReference>
<feature type="chain" id="PRO_5013132810" evidence="5">
    <location>
        <begin position="26"/>
        <end position="508"/>
    </location>
</feature>
<keyword evidence="4" id="KW-0812">Transmembrane</keyword>
<dbReference type="InterPro" id="IPR011990">
    <property type="entry name" value="TPR-like_helical_dom_sf"/>
</dbReference>
<dbReference type="SUPFAM" id="SSF46689">
    <property type="entry name" value="Homeodomain-like"/>
    <property type="match status" value="1"/>
</dbReference>
<organism evidence="7 8">
    <name type="scientific">Psychroflexus salarius</name>
    <dbReference type="NCBI Taxonomy" id="1155689"/>
    <lineage>
        <taxon>Bacteria</taxon>
        <taxon>Pseudomonadati</taxon>
        <taxon>Bacteroidota</taxon>
        <taxon>Flavobacteriia</taxon>
        <taxon>Flavobacteriales</taxon>
        <taxon>Flavobacteriaceae</taxon>
        <taxon>Psychroflexus</taxon>
    </lineage>
</organism>
<dbReference type="Pfam" id="PF12833">
    <property type="entry name" value="HTH_18"/>
    <property type="match status" value="1"/>
</dbReference>
<proteinExistence type="predicted"/>
<dbReference type="Proteomes" id="UP000184462">
    <property type="component" value="Unassembled WGS sequence"/>
</dbReference>
<dbReference type="PROSITE" id="PS01124">
    <property type="entry name" value="HTH_ARAC_FAMILY_2"/>
    <property type="match status" value="1"/>
</dbReference>
<dbReference type="SUPFAM" id="SSF48452">
    <property type="entry name" value="TPR-like"/>
    <property type="match status" value="2"/>
</dbReference>
<evidence type="ECO:0000256" key="1">
    <source>
        <dbReference type="ARBA" id="ARBA00023015"/>
    </source>
</evidence>
<keyword evidence="2" id="KW-0238">DNA-binding</keyword>
<evidence type="ECO:0000256" key="3">
    <source>
        <dbReference type="ARBA" id="ARBA00023163"/>
    </source>
</evidence>
<sequence length="508" mass="59087">MPKSITYRKILFLLLIALLPHKAIKAQDFKAFNNQQDQLIKQEQYATALKLIDSLLKHATKKQTIAQLKLKKSNIFTLLKFQDSAINYLEQSMKLMRQLKDTNNLVKAKTTLGILLNQNNRPQEALKKFKQHYNYIKGLRSSTLQKQRLMKANYNLGLTHYKLKQYDSAKHYLNASLNLALIKPDYYAISKIEGLLAQVNFETDKNWSQHLKKALEASKIINDSIGLLKGYLTKSEFYLNQNQITKSKDQLLQAKAFIKNSTNLNLKINFHKISHQIYRAENDLKNSLIALEHYNSLTYKLDSILDKNNISAYNERLKYFSDRLKTSELLLQKERKIRRLGLLTSILFILTLGFLATYLIKRNNLKNSKKLFNLNRVNTFEATKELEVNAEKQALFEEVKALLVEQELFLKQDLSIAYVAKQLKSNSTYISEVINLCSQTNFRGYVNRLRINYAKQLITEKIADGLYVNFEDISDATGFKSKSSFYRVFKQITELTPKEFLVFSKNEH</sequence>
<evidence type="ECO:0000256" key="2">
    <source>
        <dbReference type="ARBA" id="ARBA00023125"/>
    </source>
</evidence>
<dbReference type="Gene3D" id="1.10.10.60">
    <property type="entry name" value="Homeodomain-like"/>
    <property type="match status" value="1"/>
</dbReference>
<dbReference type="STRING" id="1155689.SAMN05444278_10977"/>
<dbReference type="GO" id="GO:0043565">
    <property type="term" value="F:sequence-specific DNA binding"/>
    <property type="evidence" value="ECO:0007669"/>
    <property type="project" value="InterPro"/>
</dbReference>
<keyword evidence="1" id="KW-0805">Transcription regulation</keyword>
<dbReference type="OrthoDB" id="5295174at2"/>
<dbReference type="PANTHER" id="PTHR43280">
    <property type="entry name" value="ARAC-FAMILY TRANSCRIPTIONAL REGULATOR"/>
    <property type="match status" value="1"/>
</dbReference>
<accession>A0A1M4XME9</accession>
<keyword evidence="5" id="KW-0732">Signal</keyword>
<evidence type="ECO:0000313" key="8">
    <source>
        <dbReference type="Proteomes" id="UP000184462"/>
    </source>
</evidence>
<evidence type="ECO:0000256" key="4">
    <source>
        <dbReference type="SAM" id="Phobius"/>
    </source>
</evidence>
<evidence type="ECO:0000313" key="7">
    <source>
        <dbReference type="EMBL" id="SHE94566.1"/>
    </source>
</evidence>